<dbReference type="Pfam" id="PF07938">
    <property type="entry name" value="Fungal_lectin"/>
    <property type="match status" value="2"/>
</dbReference>
<comment type="similarity">
    <text evidence="1">Belongs to the fungal fucose-specific lectin family.</text>
</comment>
<evidence type="ECO:0000256" key="2">
    <source>
        <dbReference type="SAM" id="MobiDB-lite"/>
    </source>
</evidence>
<dbReference type="Gene3D" id="2.120.10.70">
    <property type="entry name" value="Fucose-specific lectin"/>
    <property type="match status" value="1"/>
</dbReference>
<dbReference type="SUPFAM" id="SSF89372">
    <property type="entry name" value="Fucose-specific lectin"/>
    <property type="match status" value="1"/>
</dbReference>
<dbReference type="AlphaFoldDB" id="A0A9P8M647"/>
<accession>A0A9P8M647</accession>
<protein>
    <recommendedName>
        <fullName evidence="5">Fucose-specific lectin</fullName>
    </recommendedName>
</protein>
<evidence type="ECO:0008006" key="5">
    <source>
        <dbReference type="Google" id="ProtNLM"/>
    </source>
</evidence>
<gene>
    <name evidence="3" type="ORF">MHUMG1_07462</name>
</gene>
<feature type="region of interest" description="Disordered" evidence="2">
    <location>
        <begin position="156"/>
        <end position="178"/>
    </location>
</feature>
<dbReference type="Proteomes" id="UP000764110">
    <property type="component" value="Unassembled WGS sequence"/>
</dbReference>
<reference evidence="3 4" key="1">
    <citation type="submission" date="2020-07" db="EMBL/GenBank/DDBJ databases">
        <title>Metarhizium humberi genome.</title>
        <authorList>
            <person name="Lysoe E."/>
        </authorList>
    </citation>
    <scope>NUCLEOTIDE SEQUENCE [LARGE SCALE GENOMIC DNA]</scope>
    <source>
        <strain evidence="3 4">ESALQ1638</strain>
    </source>
</reference>
<dbReference type="InterPro" id="IPR012475">
    <property type="entry name" value="Fungal_lectin"/>
</dbReference>
<sequence>MPAEINDIAMRASVAAINKGSSIRVYESDVFGGIREAMYEGKWTGGGSRNVIARGKIGSPVAATSLGLDFIRVYYIGEDNKVKEICYDKNGKHWYDGALNNRFKLAPYSGLGAMFLESSSEDLKMIRLYGQLEDDNHIQEFCCKSHSGGRAIRANGSQTADKWNRAHSDETRTDDTKHGWTVGANLGEAIPGSSIAVATWGTSHNIRVYMQDTNLNIIEKVYDGSRWQTGDLHVKDATPRAALGVTSWTEHSMVSIRLYYGSGSPGNVIKEKGWDHSTGWYDGDFAQGSIPASHVAAIPKPVLRVYIQNGTKFTAVTEFEWEGKWKVGQQALPPA</sequence>
<comment type="caution">
    <text evidence="3">The sequence shown here is derived from an EMBL/GenBank/DDBJ whole genome shotgun (WGS) entry which is preliminary data.</text>
</comment>
<dbReference type="EMBL" id="JACEFI010000015">
    <property type="protein sequence ID" value="KAH0594628.1"/>
    <property type="molecule type" value="Genomic_DNA"/>
</dbReference>
<keyword evidence="4" id="KW-1185">Reference proteome</keyword>
<evidence type="ECO:0000313" key="4">
    <source>
        <dbReference type="Proteomes" id="UP000764110"/>
    </source>
</evidence>
<evidence type="ECO:0000313" key="3">
    <source>
        <dbReference type="EMBL" id="KAH0594628.1"/>
    </source>
</evidence>
<proteinExistence type="inferred from homology"/>
<name>A0A9P8M647_9HYPO</name>
<organism evidence="3 4">
    <name type="scientific">Metarhizium humberi</name>
    <dbReference type="NCBI Taxonomy" id="2596975"/>
    <lineage>
        <taxon>Eukaryota</taxon>
        <taxon>Fungi</taxon>
        <taxon>Dikarya</taxon>
        <taxon>Ascomycota</taxon>
        <taxon>Pezizomycotina</taxon>
        <taxon>Sordariomycetes</taxon>
        <taxon>Hypocreomycetidae</taxon>
        <taxon>Hypocreales</taxon>
        <taxon>Clavicipitaceae</taxon>
        <taxon>Metarhizium</taxon>
    </lineage>
</organism>
<feature type="compositionally biased region" description="Basic and acidic residues" evidence="2">
    <location>
        <begin position="162"/>
        <end position="178"/>
    </location>
</feature>
<evidence type="ECO:0000256" key="1">
    <source>
        <dbReference type="ARBA" id="ARBA00009042"/>
    </source>
</evidence>